<dbReference type="Proteomes" id="UP001207468">
    <property type="component" value="Unassembled WGS sequence"/>
</dbReference>
<gene>
    <name evidence="1" type="ORF">F5148DRAFT_1200861</name>
</gene>
<organism evidence="1 2">
    <name type="scientific">Russula earlei</name>
    <dbReference type="NCBI Taxonomy" id="71964"/>
    <lineage>
        <taxon>Eukaryota</taxon>
        <taxon>Fungi</taxon>
        <taxon>Dikarya</taxon>
        <taxon>Basidiomycota</taxon>
        <taxon>Agaricomycotina</taxon>
        <taxon>Agaricomycetes</taxon>
        <taxon>Russulales</taxon>
        <taxon>Russulaceae</taxon>
        <taxon>Russula</taxon>
    </lineage>
</organism>
<proteinExistence type="predicted"/>
<comment type="caution">
    <text evidence="1">The sequence shown here is derived from an EMBL/GenBank/DDBJ whole genome shotgun (WGS) entry which is preliminary data.</text>
</comment>
<protein>
    <submittedName>
        <fullName evidence="1">Uncharacterized protein</fullName>
    </submittedName>
</protein>
<dbReference type="EMBL" id="JAGFNK010000106">
    <property type="protein sequence ID" value="KAI9507958.1"/>
    <property type="molecule type" value="Genomic_DNA"/>
</dbReference>
<accession>A0ACC0U8K5</accession>
<sequence length="74" mass="8310">CSGMMTSPFFFQSSLTALTEPVCSSIWGVETSPIAEGLDWFIQGSQDKKAWFERVNEERCDTSKYIHGKNNDGI</sequence>
<evidence type="ECO:0000313" key="2">
    <source>
        <dbReference type="Proteomes" id="UP001207468"/>
    </source>
</evidence>
<feature type="non-terminal residue" evidence="1">
    <location>
        <position position="1"/>
    </location>
</feature>
<reference evidence="1" key="1">
    <citation type="submission" date="2021-03" db="EMBL/GenBank/DDBJ databases">
        <title>Evolutionary priming and transition to the ectomycorrhizal habit in an iconic lineage of mushroom-forming fungi: is preadaptation a requirement?</title>
        <authorList>
            <consortium name="DOE Joint Genome Institute"/>
            <person name="Looney B.P."/>
            <person name="Miyauchi S."/>
            <person name="Morin E."/>
            <person name="Drula E."/>
            <person name="Courty P.E."/>
            <person name="Chicoki N."/>
            <person name="Fauchery L."/>
            <person name="Kohler A."/>
            <person name="Kuo A."/>
            <person name="LaButti K."/>
            <person name="Pangilinan J."/>
            <person name="Lipzen A."/>
            <person name="Riley R."/>
            <person name="Andreopoulos W."/>
            <person name="He G."/>
            <person name="Johnson J."/>
            <person name="Barry K.W."/>
            <person name="Grigoriev I.V."/>
            <person name="Nagy L."/>
            <person name="Hibbett D."/>
            <person name="Henrissat B."/>
            <person name="Matheny P.B."/>
            <person name="Labbe J."/>
            <person name="Martin A.F."/>
        </authorList>
    </citation>
    <scope>NUCLEOTIDE SEQUENCE</scope>
    <source>
        <strain evidence="1">BPL698</strain>
    </source>
</reference>
<name>A0ACC0U8K5_9AGAM</name>
<keyword evidence="2" id="KW-1185">Reference proteome</keyword>
<evidence type="ECO:0000313" key="1">
    <source>
        <dbReference type="EMBL" id="KAI9507958.1"/>
    </source>
</evidence>